<gene>
    <name evidence="2" type="ORF">LDJ79_07480</name>
</gene>
<accession>A0ABS7YJT6</accession>
<evidence type="ECO:0000313" key="3">
    <source>
        <dbReference type="Proteomes" id="UP001199044"/>
    </source>
</evidence>
<comment type="caution">
    <text evidence="2">The sequence shown here is derived from an EMBL/GenBank/DDBJ whole genome shotgun (WGS) entry which is preliminary data.</text>
</comment>
<dbReference type="RefSeq" id="WP_225250138.1">
    <property type="nucleotide sequence ID" value="NZ_JAIWIU010000042.1"/>
</dbReference>
<name>A0ABS7YJT6_9VIBR</name>
<reference evidence="3" key="1">
    <citation type="submission" date="2023-07" db="EMBL/GenBank/DDBJ databases">
        <title>Molecular identification of indigenous halophilic bacteria isolated from red sea cost, biodegradation of synthetic dyes and assessment of degraded metabolite toxicity.</title>
        <authorList>
            <person name="Chaieb K."/>
            <person name="Altayb H.N."/>
        </authorList>
    </citation>
    <scope>NUCLEOTIDE SEQUENCE [LARGE SCALE GENOMIC DNA]</scope>
    <source>
        <strain evidence="3">K20</strain>
    </source>
</reference>
<dbReference type="EMBL" id="JAIWIU010000042">
    <property type="protein sequence ID" value="MCA2015947.1"/>
    <property type="molecule type" value="Genomic_DNA"/>
</dbReference>
<organism evidence="2 3">
    <name type="scientific">Vibrio tritonius</name>
    <dbReference type="NCBI Taxonomy" id="1435069"/>
    <lineage>
        <taxon>Bacteria</taxon>
        <taxon>Pseudomonadati</taxon>
        <taxon>Pseudomonadota</taxon>
        <taxon>Gammaproteobacteria</taxon>
        <taxon>Vibrionales</taxon>
        <taxon>Vibrionaceae</taxon>
        <taxon>Vibrio</taxon>
    </lineage>
</organism>
<dbReference type="Proteomes" id="UP001199044">
    <property type="component" value="Unassembled WGS sequence"/>
</dbReference>
<protein>
    <submittedName>
        <fullName evidence="2">Peptidoglycan binding protein CsiV</fullName>
    </submittedName>
</protein>
<sequence>MKKLIPLLLLLVAMPSLAQRQFDIEVIIFKRAVDAEKVSESWPNSLPAINVDNTGTFADNAYLEKKGATLLPVSDYQLNAQEQTLKDHAGFEVLLHTAWRQGDEGKSKAPIFHIQAGKNYADSFNPDGSARQPQDEPAIPVEGVVEQTMPAPIYELDGTLQVYVQHYLYAETTLDLKEPSTRDVVLKDKQLELEVSPEDQDANVQLGHLESVSPTQEVETFLKSYRMEQKRRMRSGETHYLDHPLMGMIIQVRRVDESAQTAQ</sequence>
<dbReference type="InterPro" id="IPR021241">
    <property type="entry name" value="CsiV"/>
</dbReference>
<proteinExistence type="predicted"/>
<feature type="chain" id="PRO_5046504792" evidence="1">
    <location>
        <begin position="19"/>
        <end position="263"/>
    </location>
</feature>
<dbReference type="Pfam" id="PF10972">
    <property type="entry name" value="CsiV"/>
    <property type="match status" value="1"/>
</dbReference>
<keyword evidence="3" id="KW-1185">Reference proteome</keyword>
<evidence type="ECO:0000313" key="2">
    <source>
        <dbReference type="EMBL" id="MCA2015947.1"/>
    </source>
</evidence>
<keyword evidence="1" id="KW-0732">Signal</keyword>
<feature type="signal peptide" evidence="1">
    <location>
        <begin position="1"/>
        <end position="18"/>
    </location>
</feature>
<evidence type="ECO:0000256" key="1">
    <source>
        <dbReference type="SAM" id="SignalP"/>
    </source>
</evidence>